<gene>
    <name evidence="2" type="ORF">KM031_15115</name>
</gene>
<reference evidence="2" key="1">
    <citation type="submission" date="2021-06" db="EMBL/GenBank/DDBJ databases">
        <title>Direct submission.</title>
        <authorList>
            <person name="Lee C.-S."/>
            <person name="Jin L."/>
        </authorList>
    </citation>
    <scope>NUCLEOTIDE SEQUENCE</scope>
    <source>
        <strain evidence="2">Con5</strain>
    </source>
</reference>
<dbReference type="Pfam" id="PF06226">
    <property type="entry name" value="DUF1007"/>
    <property type="match status" value="1"/>
</dbReference>
<evidence type="ECO:0000313" key="3">
    <source>
        <dbReference type="Proteomes" id="UP000679352"/>
    </source>
</evidence>
<dbReference type="AlphaFoldDB" id="A0A975P6P8"/>
<dbReference type="EMBL" id="CP076361">
    <property type="protein sequence ID" value="QWK90138.1"/>
    <property type="molecule type" value="Genomic_DNA"/>
</dbReference>
<keyword evidence="1" id="KW-0732">Signal</keyword>
<dbReference type="Proteomes" id="UP000679352">
    <property type="component" value="Chromosome"/>
</dbReference>
<dbReference type="InterPro" id="IPR010412">
    <property type="entry name" value="DUF1007"/>
</dbReference>
<organism evidence="2 3">
    <name type="scientific">Gemmobacter fulvus</name>
    <dbReference type="NCBI Taxonomy" id="2840474"/>
    <lineage>
        <taxon>Bacteria</taxon>
        <taxon>Pseudomonadati</taxon>
        <taxon>Pseudomonadota</taxon>
        <taxon>Alphaproteobacteria</taxon>
        <taxon>Rhodobacterales</taxon>
        <taxon>Paracoccaceae</taxon>
        <taxon>Gemmobacter</taxon>
    </lineage>
</organism>
<feature type="chain" id="PRO_5036686302" evidence="1">
    <location>
        <begin position="20"/>
        <end position="215"/>
    </location>
</feature>
<evidence type="ECO:0000256" key="1">
    <source>
        <dbReference type="SAM" id="SignalP"/>
    </source>
</evidence>
<name>A0A975P6P8_9RHOB</name>
<feature type="signal peptide" evidence="1">
    <location>
        <begin position="1"/>
        <end position="19"/>
    </location>
</feature>
<evidence type="ECO:0000313" key="2">
    <source>
        <dbReference type="EMBL" id="QWK90138.1"/>
    </source>
</evidence>
<protein>
    <submittedName>
        <fullName evidence="2">DUF1007 family protein</fullName>
    </submittedName>
</protein>
<keyword evidence="3" id="KW-1185">Reference proteome</keyword>
<dbReference type="RefSeq" id="WP_215506531.1">
    <property type="nucleotide sequence ID" value="NZ_CP076361.1"/>
</dbReference>
<dbReference type="KEGG" id="gfu:KM031_15115"/>
<sequence>MRRHLAAMLLAAVPAAAAAHPHIYVDTGIEVIFDAQGKAEALRITWVYDEFYSLLLVEERGLDADHDGTATPEETAQLQGFDMKWEPGFPGDTYLLSGDVEHKLSGPSDWTASYQGGRLTSTHLRRIAPALGLDAPLKVQVYDPGFYTAYTIAFDPVLTGLPAGCAAQVFTPDRDAADERLLAALAEYGADEDVEMDFPAIGAAFSEEVRITCGG</sequence>
<accession>A0A975P6P8</accession>
<proteinExistence type="predicted"/>